<sequence length="389" mass="43691">MSEYQYYEFQAIDRPLAKDELEQVRALSSRARISATHFVNEYQYGNFRGDERKLMERLYDAHLYFANWGSRRLMLRLPTTLLPARSAEPYCAEDALSCWTRKGHLLLDFSYEAEDGGEWDFETSFTLASFTTLRTELAGGDLRPLYLAWLSALTRWELEEDVDEDDYTSAIEPPVPAGLAHLTGPQQALADFLRIDPHLLTAAARAGGAAPSQAIDKDALAAWIHALPQREKDVLLLDAALGTTPQPGPALLARHRAASRGTAEPSTVTRRRSAAELLDAAHEVRSEHTRQQGQARAQSRRAGQRARESHLDRLAGNAEQAWQDIAHLIGQKQPGPYDAAVTLLKDLREVHDRAGTYEEFGRRLHDLRDQHRGKSALMRRFTDAGLTAR</sequence>
<gene>
    <name evidence="2" type="ORF">ACFP50_04215</name>
</gene>
<dbReference type="RefSeq" id="WP_386393425.1">
    <property type="nucleotide sequence ID" value="NZ_JBHSPT010000008.1"/>
</dbReference>
<reference evidence="3" key="1">
    <citation type="journal article" date="2019" name="Int. J. Syst. Evol. Microbiol.">
        <title>The Global Catalogue of Microorganisms (GCM) 10K type strain sequencing project: providing services to taxonomists for standard genome sequencing and annotation.</title>
        <authorList>
            <consortium name="The Broad Institute Genomics Platform"/>
            <consortium name="The Broad Institute Genome Sequencing Center for Infectious Disease"/>
            <person name="Wu L."/>
            <person name="Ma J."/>
        </authorList>
    </citation>
    <scope>NUCLEOTIDE SEQUENCE [LARGE SCALE GENOMIC DNA]</scope>
    <source>
        <strain evidence="3">JCM 12763</strain>
    </source>
</reference>
<evidence type="ECO:0000313" key="3">
    <source>
        <dbReference type="Proteomes" id="UP001596242"/>
    </source>
</evidence>
<dbReference type="Proteomes" id="UP001596242">
    <property type="component" value="Unassembled WGS sequence"/>
</dbReference>
<dbReference type="EMBL" id="JBHSPT010000008">
    <property type="protein sequence ID" value="MFC6054695.1"/>
    <property type="molecule type" value="Genomic_DNA"/>
</dbReference>
<organism evidence="2 3">
    <name type="scientific">Streptomyces pratens</name>
    <dbReference type="NCBI Taxonomy" id="887456"/>
    <lineage>
        <taxon>Bacteria</taxon>
        <taxon>Bacillati</taxon>
        <taxon>Actinomycetota</taxon>
        <taxon>Actinomycetes</taxon>
        <taxon>Kitasatosporales</taxon>
        <taxon>Streptomycetaceae</taxon>
        <taxon>Streptomyces</taxon>
    </lineage>
</organism>
<accession>A0ABW1LUH1</accession>
<evidence type="ECO:0000313" key="2">
    <source>
        <dbReference type="EMBL" id="MFC6054695.1"/>
    </source>
</evidence>
<evidence type="ECO:0000256" key="1">
    <source>
        <dbReference type="SAM" id="MobiDB-lite"/>
    </source>
</evidence>
<comment type="caution">
    <text evidence="2">The sequence shown here is derived from an EMBL/GenBank/DDBJ whole genome shotgun (WGS) entry which is preliminary data.</text>
</comment>
<protein>
    <submittedName>
        <fullName evidence="2">Uncharacterized protein</fullName>
    </submittedName>
</protein>
<name>A0ABW1LUH1_9ACTN</name>
<keyword evidence="3" id="KW-1185">Reference proteome</keyword>
<feature type="region of interest" description="Disordered" evidence="1">
    <location>
        <begin position="246"/>
        <end position="309"/>
    </location>
</feature>
<proteinExistence type="predicted"/>
<feature type="compositionally biased region" description="Basic and acidic residues" evidence="1">
    <location>
        <begin position="279"/>
        <end position="290"/>
    </location>
</feature>